<comment type="subcellular location">
    <subcellularLocation>
        <location evidence="1">Membrane</location>
        <topology evidence="1">Peripheral membrane protein</topology>
    </subcellularLocation>
</comment>
<dbReference type="SUPFAM" id="SSF57903">
    <property type="entry name" value="FYVE/PHD zinc finger"/>
    <property type="match status" value="1"/>
</dbReference>
<name>A0A852KQF9_UROIN</name>
<dbReference type="OrthoDB" id="195679at2759"/>
<dbReference type="PANTHER" id="PTHR45716:SF1">
    <property type="entry name" value="SYNAPTOTAGMIN-LIKE PROTEIN 3"/>
    <property type="match status" value="1"/>
</dbReference>
<dbReference type="SMART" id="SM00239">
    <property type="entry name" value="C2"/>
    <property type="match status" value="2"/>
</dbReference>
<organism evidence="6 7">
    <name type="scientific">Urocolius indicus</name>
    <name type="common">Red-faced mousebird</name>
    <name type="synonym">Colius indicus</name>
    <dbReference type="NCBI Taxonomy" id="458196"/>
    <lineage>
        <taxon>Eukaryota</taxon>
        <taxon>Metazoa</taxon>
        <taxon>Chordata</taxon>
        <taxon>Craniata</taxon>
        <taxon>Vertebrata</taxon>
        <taxon>Euteleostomi</taxon>
        <taxon>Archelosauria</taxon>
        <taxon>Archosauria</taxon>
        <taxon>Dinosauria</taxon>
        <taxon>Saurischia</taxon>
        <taxon>Theropoda</taxon>
        <taxon>Coelurosauria</taxon>
        <taxon>Aves</taxon>
        <taxon>Neognathae</taxon>
        <taxon>Neoaves</taxon>
        <taxon>Telluraves</taxon>
        <taxon>Coraciimorphae</taxon>
        <taxon>Coliiformes</taxon>
        <taxon>Coliidae</taxon>
        <taxon>Urocolius</taxon>
    </lineage>
</organism>
<comment type="caution">
    <text evidence="6">The sequence shown here is derived from an EMBL/GenBank/DDBJ whole genome shotgun (WGS) entry which is preliminary data.</text>
</comment>
<dbReference type="FunFam" id="3.30.40.10:FF:000018">
    <property type="entry name" value="Synaptotagmin-like 5, isoform CRA_a"/>
    <property type="match status" value="1"/>
</dbReference>
<evidence type="ECO:0000256" key="2">
    <source>
        <dbReference type="ARBA" id="ARBA00022737"/>
    </source>
</evidence>
<gene>
    <name evidence="6" type="primary">Sytl3</name>
    <name evidence="6" type="ORF">UROIND_R05038</name>
</gene>
<feature type="domain" description="C2" evidence="4">
    <location>
        <begin position="470"/>
        <end position="601"/>
    </location>
</feature>
<dbReference type="PROSITE" id="PS50916">
    <property type="entry name" value="RABBD"/>
    <property type="match status" value="1"/>
</dbReference>
<dbReference type="InterPro" id="IPR010911">
    <property type="entry name" value="Rab_BD"/>
</dbReference>
<dbReference type="EMBL" id="WBNH01005627">
    <property type="protein sequence ID" value="NXX79659.1"/>
    <property type="molecule type" value="Genomic_DNA"/>
</dbReference>
<dbReference type="PANTHER" id="PTHR45716">
    <property type="entry name" value="BITESIZE, ISOFORM I"/>
    <property type="match status" value="1"/>
</dbReference>
<dbReference type="PROSITE" id="PS50004">
    <property type="entry name" value="C2"/>
    <property type="match status" value="2"/>
</dbReference>
<feature type="non-terminal residue" evidence="6">
    <location>
        <position position="1"/>
    </location>
</feature>
<feature type="domain" description="RabBD" evidence="5">
    <location>
        <begin position="4"/>
        <end position="122"/>
    </location>
</feature>
<dbReference type="Pfam" id="PF00168">
    <property type="entry name" value="C2"/>
    <property type="match status" value="2"/>
</dbReference>
<accession>A0A852KQF9</accession>
<dbReference type="GO" id="GO:0031267">
    <property type="term" value="F:small GTPase binding"/>
    <property type="evidence" value="ECO:0007669"/>
    <property type="project" value="InterPro"/>
</dbReference>
<protein>
    <submittedName>
        <fullName evidence="6">SYTL3 protein</fullName>
    </submittedName>
</protein>
<dbReference type="SUPFAM" id="SSF49562">
    <property type="entry name" value="C2 domain (Calcium/lipid-binding domain, CaLB)"/>
    <property type="match status" value="2"/>
</dbReference>
<dbReference type="Pfam" id="PF02318">
    <property type="entry name" value="FYVE_2"/>
    <property type="match status" value="1"/>
</dbReference>
<evidence type="ECO:0000259" key="4">
    <source>
        <dbReference type="PROSITE" id="PS50004"/>
    </source>
</evidence>
<feature type="domain" description="C2" evidence="4">
    <location>
        <begin position="313"/>
        <end position="438"/>
    </location>
</feature>
<dbReference type="GO" id="GO:0042043">
    <property type="term" value="F:neurexin family protein binding"/>
    <property type="evidence" value="ECO:0007669"/>
    <property type="project" value="TreeGrafter"/>
</dbReference>
<evidence type="ECO:0000259" key="5">
    <source>
        <dbReference type="PROSITE" id="PS50916"/>
    </source>
</evidence>
<evidence type="ECO:0000313" key="7">
    <source>
        <dbReference type="Proteomes" id="UP000654395"/>
    </source>
</evidence>
<dbReference type="GO" id="GO:0006886">
    <property type="term" value="P:intracellular protein transport"/>
    <property type="evidence" value="ECO:0007669"/>
    <property type="project" value="InterPro"/>
</dbReference>
<keyword evidence="3" id="KW-0472">Membrane</keyword>
<dbReference type="CDD" id="cd15765">
    <property type="entry name" value="FYVE_Slp3"/>
    <property type="match status" value="1"/>
</dbReference>
<dbReference type="InterPro" id="IPR013083">
    <property type="entry name" value="Znf_RING/FYVE/PHD"/>
</dbReference>
<evidence type="ECO:0000256" key="1">
    <source>
        <dbReference type="ARBA" id="ARBA00004170"/>
    </source>
</evidence>
<dbReference type="GO" id="GO:0006887">
    <property type="term" value="P:exocytosis"/>
    <property type="evidence" value="ECO:0007669"/>
    <property type="project" value="TreeGrafter"/>
</dbReference>
<feature type="non-terminal residue" evidence="6">
    <location>
        <position position="618"/>
    </location>
</feature>
<evidence type="ECO:0000256" key="3">
    <source>
        <dbReference type="ARBA" id="ARBA00023136"/>
    </source>
</evidence>
<dbReference type="InterPro" id="IPR011011">
    <property type="entry name" value="Znf_FYVE_PHD"/>
</dbReference>
<reference evidence="6" key="1">
    <citation type="submission" date="2020-02" db="EMBL/GenBank/DDBJ databases">
        <title>Bird 10,000 Genomes (B10K) Project - Family phase.</title>
        <authorList>
            <person name="Zhang G."/>
        </authorList>
    </citation>
    <scope>NUCLEOTIDE SEQUENCE</scope>
    <source>
        <strain evidence="6">B10K-DU-030-59</strain>
    </source>
</reference>
<evidence type="ECO:0000313" key="6">
    <source>
        <dbReference type="EMBL" id="NXX79659.1"/>
    </source>
</evidence>
<dbReference type="Proteomes" id="UP000654395">
    <property type="component" value="Unassembled WGS sequence"/>
</dbReference>
<sequence length="618" mass="70591">MACEFNLNFLKELERDAVLEVLYRDQMVRRTEEERIRKLKLQLQQLRWKGPRSVSHEYQERSCARCQKSLGLLMNRGAVCHGCSHRVCSECRVCLNPCLWKCTFCYAHGDLKVKAGEWFFEERAKKYPGEGRHETVGAKLLKSYQKLSKISVVPPTPPPFMESTAGSNMACFLTLGISHLQELGQSRSFNKSVENLFLSLATHIKKISKSQNDMADRRLLTTDYVGNVERRRQRRSQSDTAINITSRMKSSPSLITGVQDDSEILTKRNFKDEEDITTSPTSDAVFCDSRKYGSLYSLNSTCTESGNFGKANVTGEIEFAIRYLFNSCILEICIRRCKNLAYGEEKKKKCNPYVKVYLLPDKSPRSKRKTTVRKNTVHPEFAETLKYKIEYSQLRSRQLQISVWHAGALKSRVFLGEVLIPLAAWNFKENSMHLFNWYQLKPKLDKPEDDLIQYSAELLVSARLSVPAHYKNPQMKGTKYHRGVPRCQLQVMIFGAKNLPLLRSAGMPSSFVKGSCLVLPDQAEVKRKSPVLKRETCPQWKHLFIFDGVTQAQLQQSCLHLTVWDQTTFSSSDHFLGGAKLGATESCGSTNLVWQSAIQWQEVLCSPNVWTDFTLALH</sequence>
<keyword evidence="7" id="KW-1185">Reference proteome</keyword>
<dbReference type="FunFam" id="2.60.40.150:FF:000006">
    <property type="entry name" value="Synaptotagmin-like 5, isoform CRA_a"/>
    <property type="match status" value="1"/>
</dbReference>
<dbReference type="InterPro" id="IPR000008">
    <property type="entry name" value="C2_dom"/>
</dbReference>
<proteinExistence type="predicted"/>
<dbReference type="GO" id="GO:0005886">
    <property type="term" value="C:plasma membrane"/>
    <property type="evidence" value="ECO:0007669"/>
    <property type="project" value="TreeGrafter"/>
</dbReference>
<dbReference type="GO" id="GO:0070382">
    <property type="term" value="C:exocytic vesicle"/>
    <property type="evidence" value="ECO:0007669"/>
    <property type="project" value="TreeGrafter"/>
</dbReference>
<dbReference type="Gene3D" id="3.30.40.10">
    <property type="entry name" value="Zinc/RING finger domain, C3HC4 (zinc finger)"/>
    <property type="match status" value="1"/>
</dbReference>
<keyword evidence="2" id="KW-0677">Repeat</keyword>
<dbReference type="InterPro" id="IPR035892">
    <property type="entry name" value="C2_domain_sf"/>
</dbReference>
<dbReference type="Gene3D" id="2.60.40.150">
    <property type="entry name" value="C2 domain"/>
    <property type="match status" value="2"/>
</dbReference>
<dbReference type="AlphaFoldDB" id="A0A852KQF9"/>
<dbReference type="InterPro" id="IPR041282">
    <property type="entry name" value="FYVE_2"/>
</dbReference>